<dbReference type="Proteomes" id="UP000044602">
    <property type="component" value="Unassembled WGS sequence"/>
</dbReference>
<dbReference type="STRING" id="100787.A0A0G4LBE4"/>
<gene>
    <name evidence="2" type="ORF">BN1708_012601</name>
</gene>
<feature type="compositionally biased region" description="Basic and acidic residues" evidence="1">
    <location>
        <begin position="36"/>
        <end position="58"/>
    </location>
</feature>
<evidence type="ECO:0000256" key="1">
    <source>
        <dbReference type="SAM" id="MobiDB-lite"/>
    </source>
</evidence>
<reference evidence="2 3" key="1">
    <citation type="submission" date="2015-05" db="EMBL/GenBank/DDBJ databases">
        <authorList>
            <person name="Wang D.B."/>
            <person name="Wang M."/>
        </authorList>
    </citation>
    <scope>NUCLEOTIDE SEQUENCE [LARGE SCALE GENOMIC DNA]</scope>
    <source>
        <strain evidence="2">VL1</strain>
    </source>
</reference>
<feature type="non-terminal residue" evidence="2">
    <location>
        <position position="58"/>
    </location>
</feature>
<evidence type="ECO:0000313" key="3">
    <source>
        <dbReference type="Proteomes" id="UP000044602"/>
    </source>
</evidence>
<sequence>MSTALEQDFTIEGKKGQLQCPFSAAATPKPDMVNGHVHDGSAEHGLQDTTPHHSADPI</sequence>
<protein>
    <submittedName>
        <fullName evidence="2">Uncharacterized protein</fullName>
    </submittedName>
</protein>
<dbReference type="AlphaFoldDB" id="A0A0G4LBE4"/>
<accession>A0A0G4LBE4</accession>
<dbReference type="EMBL" id="CVQH01010668">
    <property type="protein sequence ID" value="CRK19337.1"/>
    <property type="molecule type" value="Genomic_DNA"/>
</dbReference>
<organism evidence="2 3">
    <name type="scientific">Verticillium longisporum</name>
    <name type="common">Verticillium dahliae var. longisporum</name>
    <dbReference type="NCBI Taxonomy" id="100787"/>
    <lineage>
        <taxon>Eukaryota</taxon>
        <taxon>Fungi</taxon>
        <taxon>Dikarya</taxon>
        <taxon>Ascomycota</taxon>
        <taxon>Pezizomycotina</taxon>
        <taxon>Sordariomycetes</taxon>
        <taxon>Hypocreomycetidae</taxon>
        <taxon>Glomerellales</taxon>
        <taxon>Plectosphaerellaceae</taxon>
        <taxon>Verticillium</taxon>
    </lineage>
</organism>
<evidence type="ECO:0000313" key="2">
    <source>
        <dbReference type="EMBL" id="CRK19337.1"/>
    </source>
</evidence>
<name>A0A0G4LBE4_VERLO</name>
<keyword evidence="3" id="KW-1185">Reference proteome</keyword>
<proteinExistence type="predicted"/>
<feature type="region of interest" description="Disordered" evidence="1">
    <location>
        <begin position="22"/>
        <end position="58"/>
    </location>
</feature>